<evidence type="ECO:0000256" key="1">
    <source>
        <dbReference type="SAM" id="Phobius"/>
    </source>
</evidence>
<organism evidence="2 3">
    <name type="scientific">Acrobeloides nanus</name>
    <dbReference type="NCBI Taxonomy" id="290746"/>
    <lineage>
        <taxon>Eukaryota</taxon>
        <taxon>Metazoa</taxon>
        <taxon>Ecdysozoa</taxon>
        <taxon>Nematoda</taxon>
        <taxon>Chromadorea</taxon>
        <taxon>Rhabditida</taxon>
        <taxon>Tylenchina</taxon>
        <taxon>Cephalobomorpha</taxon>
        <taxon>Cephaloboidea</taxon>
        <taxon>Cephalobidae</taxon>
        <taxon>Acrobeloides</taxon>
    </lineage>
</organism>
<sequence>MFLFEAHFDNQVPVLLATIFNLGFQLIFIGMSLGFILLLKGMREQLLILIFGKPQQPERRNAPKIAPKEEQQLYFTQLMKQWDSVAY</sequence>
<keyword evidence="1" id="KW-0472">Membrane</keyword>
<evidence type="ECO:0000313" key="2">
    <source>
        <dbReference type="Proteomes" id="UP000887540"/>
    </source>
</evidence>
<dbReference type="Proteomes" id="UP000887540">
    <property type="component" value="Unplaced"/>
</dbReference>
<evidence type="ECO:0000313" key="3">
    <source>
        <dbReference type="WBParaSite" id="ACRNAN_scaffold1486.g24036.t1"/>
    </source>
</evidence>
<name>A0A914CUP0_9BILA</name>
<dbReference type="AlphaFoldDB" id="A0A914CUP0"/>
<keyword evidence="1" id="KW-1133">Transmembrane helix</keyword>
<accession>A0A914CUP0</accession>
<feature type="transmembrane region" description="Helical" evidence="1">
    <location>
        <begin position="12"/>
        <end position="39"/>
    </location>
</feature>
<protein>
    <submittedName>
        <fullName evidence="3">Uncharacterized protein</fullName>
    </submittedName>
</protein>
<proteinExistence type="predicted"/>
<reference evidence="3" key="1">
    <citation type="submission" date="2022-11" db="UniProtKB">
        <authorList>
            <consortium name="WormBaseParasite"/>
        </authorList>
    </citation>
    <scope>IDENTIFICATION</scope>
</reference>
<dbReference type="WBParaSite" id="ACRNAN_scaffold1486.g24036.t1">
    <property type="protein sequence ID" value="ACRNAN_scaffold1486.g24036.t1"/>
    <property type="gene ID" value="ACRNAN_scaffold1486.g24036"/>
</dbReference>
<keyword evidence="2" id="KW-1185">Reference proteome</keyword>
<keyword evidence="1" id="KW-0812">Transmembrane</keyword>